<proteinExistence type="predicted"/>
<accession>A0ABQ9XUY5</accession>
<dbReference type="Proteomes" id="UP001281761">
    <property type="component" value="Unassembled WGS sequence"/>
</dbReference>
<keyword evidence="2" id="KW-1185">Reference proteome</keyword>
<gene>
    <name evidence="1" type="ORF">BLNAU_9685</name>
</gene>
<comment type="caution">
    <text evidence="1">The sequence shown here is derived from an EMBL/GenBank/DDBJ whole genome shotgun (WGS) entry which is preliminary data.</text>
</comment>
<name>A0ABQ9XUY5_9EUKA</name>
<sequence length="233" mass="26904">MEMLEVQLNHCSAKFRISLVKADLIPQLVNTLNPLSLSFAEAVNIHINLMKTVQISFWLATPFGLNNLEIEEDSGQQAVHETVLQQVLVPSEKYIWHSCVNRYSIVDGDQSDDFLTLLARLLQICPSYQPSMDFVLCMPITLTIPGCLTFFEKDDSVYSFLYFMVVIQRTWNKTRGAVQNMWKKVHRMLRMEGIEDAIETKLQNDRNEFHGKQVVAHSIRWNNLLGMNLPEQE</sequence>
<dbReference type="EMBL" id="JARBJD010000068">
    <property type="protein sequence ID" value="KAK2955294.1"/>
    <property type="molecule type" value="Genomic_DNA"/>
</dbReference>
<organism evidence="1 2">
    <name type="scientific">Blattamonas nauphoetae</name>
    <dbReference type="NCBI Taxonomy" id="2049346"/>
    <lineage>
        <taxon>Eukaryota</taxon>
        <taxon>Metamonada</taxon>
        <taxon>Preaxostyla</taxon>
        <taxon>Oxymonadida</taxon>
        <taxon>Blattamonas</taxon>
    </lineage>
</organism>
<evidence type="ECO:0000313" key="1">
    <source>
        <dbReference type="EMBL" id="KAK2955294.1"/>
    </source>
</evidence>
<reference evidence="1 2" key="1">
    <citation type="journal article" date="2022" name="bioRxiv">
        <title>Genomics of Preaxostyla Flagellates Illuminates Evolutionary Transitions and the Path Towards Mitochondrial Loss.</title>
        <authorList>
            <person name="Novak L.V.F."/>
            <person name="Treitli S.C."/>
            <person name="Pyrih J."/>
            <person name="Halakuc P."/>
            <person name="Pipaliya S.V."/>
            <person name="Vacek V."/>
            <person name="Brzon O."/>
            <person name="Soukal P."/>
            <person name="Eme L."/>
            <person name="Dacks J.B."/>
            <person name="Karnkowska A."/>
            <person name="Elias M."/>
            <person name="Hampl V."/>
        </authorList>
    </citation>
    <scope>NUCLEOTIDE SEQUENCE [LARGE SCALE GENOMIC DNA]</scope>
    <source>
        <strain evidence="1">NAU3</strain>
        <tissue evidence="1">Gut</tissue>
    </source>
</reference>
<evidence type="ECO:0000313" key="2">
    <source>
        <dbReference type="Proteomes" id="UP001281761"/>
    </source>
</evidence>
<protein>
    <submittedName>
        <fullName evidence="1">Uncharacterized protein</fullName>
    </submittedName>
</protein>